<evidence type="ECO:0000256" key="1">
    <source>
        <dbReference type="SAM" id="MobiDB-lite"/>
    </source>
</evidence>
<protein>
    <submittedName>
        <fullName evidence="2">Uncharacterized protein</fullName>
    </submittedName>
</protein>
<proteinExistence type="predicted"/>
<reference evidence="2" key="1">
    <citation type="journal article" date="2018" name="Data Brief">
        <title>Genome sequence data from 17 accessions of Ensete ventricosum, a staple food crop for millions in Ethiopia.</title>
        <authorList>
            <person name="Yemataw Z."/>
            <person name="Muzemil S."/>
            <person name="Ambachew D."/>
            <person name="Tripathi L."/>
            <person name="Tesfaye K."/>
            <person name="Chala A."/>
            <person name="Farbos A."/>
            <person name="O'Neill P."/>
            <person name="Moore K."/>
            <person name="Grant M."/>
            <person name="Studholme D.J."/>
        </authorList>
    </citation>
    <scope>NUCLEOTIDE SEQUENCE [LARGE SCALE GENOMIC DNA]</scope>
    <source>
        <tissue evidence="2">Leaf</tissue>
    </source>
</reference>
<dbReference type="EMBL" id="KV876219">
    <property type="protein sequence ID" value="RZR74376.1"/>
    <property type="molecule type" value="Genomic_DNA"/>
</dbReference>
<sequence>MIQSNAQVTVERDLVSQAEEEDMEALLGTRTSFLSNLFSHFYHGIRVACLEQAFFSLSNDSRSPPRPAAYNNPFFVAEGLTPREVHHEQPTPLVRAIASTSTDCFLLLSNINSPPLSSTQPFSSTGCLLFLRSRSRRSTPLLQSCDLCFPTKIEHRCRTHRQPALSLNLVGTCRCHCWRQRHYRPQPRPSSSATPNADVAASSIVAT</sequence>
<organism evidence="2">
    <name type="scientific">Ensete ventricosum</name>
    <name type="common">Abyssinian banana</name>
    <name type="synonym">Musa ensete</name>
    <dbReference type="NCBI Taxonomy" id="4639"/>
    <lineage>
        <taxon>Eukaryota</taxon>
        <taxon>Viridiplantae</taxon>
        <taxon>Streptophyta</taxon>
        <taxon>Embryophyta</taxon>
        <taxon>Tracheophyta</taxon>
        <taxon>Spermatophyta</taxon>
        <taxon>Magnoliopsida</taxon>
        <taxon>Liliopsida</taxon>
        <taxon>Zingiberales</taxon>
        <taxon>Musaceae</taxon>
        <taxon>Ensete</taxon>
    </lineage>
</organism>
<evidence type="ECO:0000313" key="2">
    <source>
        <dbReference type="EMBL" id="RZR74376.1"/>
    </source>
</evidence>
<name>A0A445MJH7_ENSVE</name>
<dbReference type="AlphaFoldDB" id="A0A445MJH7"/>
<dbReference type="Proteomes" id="UP000290560">
    <property type="component" value="Unassembled WGS sequence"/>
</dbReference>
<feature type="region of interest" description="Disordered" evidence="1">
    <location>
        <begin position="184"/>
        <end position="207"/>
    </location>
</feature>
<accession>A0A445MJH7</accession>
<gene>
    <name evidence="2" type="ORF">BHM03_00035962</name>
</gene>